<evidence type="ECO:0000313" key="2">
    <source>
        <dbReference type="EMBL" id="GAA1014570.1"/>
    </source>
</evidence>
<comment type="caution">
    <text evidence="2">The sequence shown here is derived from an EMBL/GenBank/DDBJ whole genome shotgun (WGS) entry which is preliminary data.</text>
</comment>
<dbReference type="EMBL" id="BAAAHU010000055">
    <property type="protein sequence ID" value="GAA1014570.1"/>
    <property type="molecule type" value="Genomic_DNA"/>
</dbReference>
<dbReference type="Proteomes" id="UP001501072">
    <property type="component" value="Unassembled WGS sequence"/>
</dbReference>
<keyword evidence="3" id="KW-1185">Reference proteome</keyword>
<protein>
    <recommendedName>
        <fullName evidence="4">Sortase</fullName>
    </recommendedName>
</protein>
<feature type="chain" id="PRO_5045237643" description="Sortase" evidence="1">
    <location>
        <begin position="27"/>
        <end position="164"/>
    </location>
</feature>
<evidence type="ECO:0008006" key="4">
    <source>
        <dbReference type="Google" id="ProtNLM"/>
    </source>
</evidence>
<reference evidence="2 3" key="1">
    <citation type="journal article" date="2019" name="Int. J. Syst. Evol. Microbiol.">
        <title>The Global Catalogue of Microorganisms (GCM) 10K type strain sequencing project: providing services to taxonomists for standard genome sequencing and annotation.</title>
        <authorList>
            <consortium name="The Broad Institute Genomics Platform"/>
            <consortium name="The Broad Institute Genome Sequencing Center for Infectious Disease"/>
            <person name="Wu L."/>
            <person name="Ma J."/>
        </authorList>
    </citation>
    <scope>NUCLEOTIDE SEQUENCE [LARGE SCALE GENOMIC DNA]</scope>
    <source>
        <strain evidence="2 3">JCM 11269</strain>
    </source>
</reference>
<organism evidence="2 3">
    <name type="scientific">Streptomyces thermogriseus</name>
    <dbReference type="NCBI Taxonomy" id="75292"/>
    <lineage>
        <taxon>Bacteria</taxon>
        <taxon>Bacillati</taxon>
        <taxon>Actinomycetota</taxon>
        <taxon>Actinomycetes</taxon>
        <taxon>Kitasatosporales</taxon>
        <taxon>Streptomycetaceae</taxon>
        <taxon>Streptomyces</taxon>
    </lineage>
</organism>
<evidence type="ECO:0000313" key="3">
    <source>
        <dbReference type="Proteomes" id="UP001501072"/>
    </source>
</evidence>
<accession>A0ABN1T402</accession>
<keyword evidence="1" id="KW-0732">Signal</keyword>
<evidence type="ECO:0000256" key="1">
    <source>
        <dbReference type="SAM" id="SignalP"/>
    </source>
</evidence>
<feature type="signal peptide" evidence="1">
    <location>
        <begin position="1"/>
        <end position="26"/>
    </location>
</feature>
<gene>
    <name evidence="2" type="ORF">GCM10009564_44570</name>
</gene>
<proteinExistence type="predicted"/>
<sequence length="164" mass="17012">MHCTHMGAGIVLALGALGLHAPVASAADGPDIWIDPGNASPGSTVTVVTGACDPDADYGKGWSEVGGEFHLFGDRKGLLTGRFKIPEGTKPGNDTITLKCPPRTKVTETYRVVGRPPYGSVRAGFGPADDTDMSTKLALSGGLLATAAAGSMVWMRRRPHGNRV</sequence>
<name>A0ABN1T402_9ACTN</name>